<name>A0A6A5KLX2_9PLEO</name>
<keyword evidence="1" id="KW-0812">Transmembrane</keyword>
<proteinExistence type="predicted"/>
<dbReference type="AlphaFoldDB" id="A0A6A5KLX2"/>
<sequence>MPRARPLLTVLLSLIAVYTLLHYLFPRTQLCPPLDALTPANATLGFSTILAVSHSRSPRRPSLLWAANLTDLDIVIPEQPAWTIGDIEDFRAREGSSISSGSAKAWLGHLFALRCFLNSDHETALILEDDTDFDLSIRHSQVPLLASAIRSLLTNASTTNDASNFWSPTSNWDILYPGHCDDLPSPPAYLAQPHLAYHDPSVPALPLMHPDTAYFLSTLNIPPQTRFLHRAYWPFCTFAYAVNRRSAAAILESMAREPEGGSSAFDVELLSACQDRGWSCWSVAPELFHHGVGASEIFRTDHDDGDGLGEGEVKRSGRGTWNVGCGARHGQLWVGEEDAGRRREMKSVVRGAVKRGECPVDKVAEERSWTGCEWGGCGAQS</sequence>
<evidence type="ECO:0000313" key="3">
    <source>
        <dbReference type="Proteomes" id="UP000800040"/>
    </source>
</evidence>
<dbReference type="OrthoDB" id="47375at2759"/>
<evidence type="ECO:0008006" key="4">
    <source>
        <dbReference type="Google" id="ProtNLM"/>
    </source>
</evidence>
<protein>
    <recommendedName>
        <fullName evidence="4">Glycosyltransferase family 25 protein</fullName>
    </recommendedName>
</protein>
<reference evidence="2" key="1">
    <citation type="submission" date="2020-01" db="EMBL/GenBank/DDBJ databases">
        <authorList>
            <consortium name="DOE Joint Genome Institute"/>
            <person name="Haridas S."/>
            <person name="Albert R."/>
            <person name="Binder M."/>
            <person name="Bloem J."/>
            <person name="Labutti K."/>
            <person name="Salamov A."/>
            <person name="Andreopoulos B."/>
            <person name="Baker S.E."/>
            <person name="Barry K."/>
            <person name="Bills G."/>
            <person name="Bluhm B.H."/>
            <person name="Cannon C."/>
            <person name="Castanera R."/>
            <person name="Culley D.E."/>
            <person name="Daum C."/>
            <person name="Ezra D."/>
            <person name="Gonzalez J.B."/>
            <person name="Henrissat B."/>
            <person name="Kuo A."/>
            <person name="Liang C."/>
            <person name="Lipzen A."/>
            <person name="Lutzoni F."/>
            <person name="Magnuson J."/>
            <person name="Mondo S."/>
            <person name="Nolan M."/>
            <person name="Ohm R."/>
            <person name="Pangilinan J."/>
            <person name="Park H.-J."/>
            <person name="Ramirez L."/>
            <person name="Alfaro M."/>
            <person name="Sun H."/>
            <person name="Tritt A."/>
            <person name="Yoshinaga Y."/>
            <person name="Zwiers L.-H."/>
            <person name="Turgeon B.G."/>
            <person name="Goodwin S.B."/>
            <person name="Spatafora J.W."/>
            <person name="Crous P.W."/>
            <person name="Grigoriev I.V."/>
        </authorList>
    </citation>
    <scope>NUCLEOTIDE SEQUENCE</scope>
    <source>
        <strain evidence="2">P77</strain>
    </source>
</reference>
<evidence type="ECO:0000313" key="2">
    <source>
        <dbReference type="EMBL" id="KAF1835344.1"/>
    </source>
</evidence>
<keyword evidence="1" id="KW-0472">Membrane</keyword>
<keyword evidence="3" id="KW-1185">Reference proteome</keyword>
<gene>
    <name evidence="2" type="ORF">BDW02DRAFT_548305</name>
</gene>
<dbReference type="EMBL" id="ML975288">
    <property type="protein sequence ID" value="KAF1835344.1"/>
    <property type="molecule type" value="Genomic_DNA"/>
</dbReference>
<keyword evidence="1" id="KW-1133">Transmembrane helix</keyword>
<accession>A0A6A5KLX2</accession>
<evidence type="ECO:0000256" key="1">
    <source>
        <dbReference type="SAM" id="Phobius"/>
    </source>
</evidence>
<organism evidence="2 3">
    <name type="scientific">Decorospora gaudefroyi</name>
    <dbReference type="NCBI Taxonomy" id="184978"/>
    <lineage>
        <taxon>Eukaryota</taxon>
        <taxon>Fungi</taxon>
        <taxon>Dikarya</taxon>
        <taxon>Ascomycota</taxon>
        <taxon>Pezizomycotina</taxon>
        <taxon>Dothideomycetes</taxon>
        <taxon>Pleosporomycetidae</taxon>
        <taxon>Pleosporales</taxon>
        <taxon>Pleosporineae</taxon>
        <taxon>Pleosporaceae</taxon>
        <taxon>Decorospora</taxon>
    </lineage>
</organism>
<feature type="transmembrane region" description="Helical" evidence="1">
    <location>
        <begin position="7"/>
        <end position="25"/>
    </location>
</feature>
<dbReference type="Proteomes" id="UP000800040">
    <property type="component" value="Unassembled WGS sequence"/>
</dbReference>